<dbReference type="EMBL" id="BMJJ01000003">
    <property type="protein sequence ID" value="GGD12041.1"/>
    <property type="molecule type" value="Genomic_DNA"/>
</dbReference>
<keyword evidence="2" id="KW-1185">Reference proteome</keyword>
<dbReference type="Proteomes" id="UP000613160">
    <property type="component" value="Unassembled WGS sequence"/>
</dbReference>
<proteinExistence type="predicted"/>
<dbReference type="NCBIfam" id="TIGR01539">
    <property type="entry name" value="portal_lambda"/>
    <property type="match status" value="1"/>
</dbReference>
<organism evidence="1 2">
    <name type="scientific">Aureimonas glaciei</name>
    <dbReference type="NCBI Taxonomy" id="1776957"/>
    <lineage>
        <taxon>Bacteria</taxon>
        <taxon>Pseudomonadati</taxon>
        <taxon>Pseudomonadota</taxon>
        <taxon>Alphaproteobacteria</taxon>
        <taxon>Hyphomicrobiales</taxon>
        <taxon>Aurantimonadaceae</taxon>
        <taxon>Aureimonas</taxon>
    </lineage>
</organism>
<dbReference type="InterPro" id="IPR006429">
    <property type="entry name" value="Phage_lambda_portal"/>
</dbReference>
<reference evidence="1" key="1">
    <citation type="journal article" date="2014" name="Int. J. Syst. Evol. Microbiol.">
        <title>Complete genome sequence of Corynebacterium casei LMG S-19264T (=DSM 44701T), isolated from a smear-ripened cheese.</title>
        <authorList>
            <consortium name="US DOE Joint Genome Institute (JGI-PGF)"/>
            <person name="Walter F."/>
            <person name="Albersmeier A."/>
            <person name="Kalinowski J."/>
            <person name="Ruckert C."/>
        </authorList>
    </citation>
    <scope>NUCLEOTIDE SEQUENCE</scope>
    <source>
        <strain evidence="1">CGMCC 1.15493</strain>
    </source>
</reference>
<evidence type="ECO:0008006" key="3">
    <source>
        <dbReference type="Google" id="ProtNLM"/>
    </source>
</evidence>
<gene>
    <name evidence="1" type="ORF">GCM10011335_13690</name>
</gene>
<dbReference type="GO" id="GO:0019068">
    <property type="term" value="P:virion assembly"/>
    <property type="evidence" value="ECO:0007669"/>
    <property type="project" value="InterPro"/>
</dbReference>
<comment type="caution">
    <text evidence="1">The sequence shown here is derived from an EMBL/GenBank/DDBJ whole genome shotgun (WGS) entry which is preliminary data.</text>
</comment>
<reference evidence="1" key="2">
    <citation type="submission" date="2020-09" db="EMBL/GenBank/DDBJ databases">
        <authorList>
            <person name="Sun Q."/>
            <person name="Zhou Y."/>
        </authorList>
    </citation>
    <scope>NUCLEOTIDE SEQUENCE</scope>
    <source>
        <strain evidence="1">CGMCC 1.15493</strain>
    </source>
</reference>
<evidence type="ECO:0000313" key="1">
    <source>
        <dbReference type="EMBL" id="GGD12041.1"/>
    </source>
</evidence>
<dbReference type="GO" id="GO:0005198">
    <property type="term" value="F:structural molecule activity"/>
    <property type="evidence" value="ECO:0007669"/>
    <property type="project" value="InterPro"/>
</dbReference>
<evidence type="ECO:0000313" key="2">
    <source>
        <dbReference type="Proteomes" id="UP000613160"/>
    </source>
</evidence>
<sequence length="449" mass="48094">MAGFAQTLLNRLRGKPTHVRRLDAAGGGRRAVGMASFGNINAEMSAAGMVAQRAAHQYANEPNVANGVNNKVVATIGTGPRATPKHPDKAIRDQLTADFDRWSEDCDAEGRTNLAGILTTAVREQQVAGEAFILIEDEGLRVLPADQCDRSMTRNLDNGETDVQGVRFDAAGGRLGYSIHPTKDQFGAWAAPVFVPADQVLHLAETIAPGQVRGLSALASIVLSAGEFAKLKDALLMQASVAAMFAGFITDENDISGGDDPWIGEEHPSLEPGTLVRLRGGQKVVFANPQAANDTGTFMKANLHALASGLGVPTHLLDNDLSGANYSSLRAGLIPFRARIEAYQYSVLVPQVLRPIWQHFVRLQVLNGNLAPEEFAPACAVEWIMPRHAQVDPAKDVEAVREMIAAGLMSRRQAVAELGWSVEDLDTEIAADREREAGLGLSFSAPEVK</sequence>
<dbReference type="Pfam" id="PF05136">
    <property type="entry name" value="Phage_portal_2"/>
    <property type="match status" value="1"/>
</dbReference>
<protein>
    <recommendedName>
        <fullName evidence="3">Phage portal protein</fullName>
    </recommendedName>
</protein>
<name>A0A916XUI4_9HYPH</name>
<accession>A0A916XUI4</accession>
<dbReference type="AlphaFoldDB" id="A0A916XUI4"/>
<dbReference type="RefSeq" id="WP_210319246.1">
    <property type="nucleotide sequence ID" value="NZ_BMJJ01000003.1"/>
</dbReference>